<sequence length="177" mass="19650">MTKKSCSQKLGRRSQRDRLPLANPSPRLRVARRRGQRPTREGHFLNGLLESGLGAGLSRSGLKLEDVLALRRHNHSFAASWAATDLARLEAIDTLLIDHLMDELGKSPTERKKAELDRNLITIWQRLKDEAATRATTPTTEPAATNSADDEAEMEQLIARVEAAIAEAERELNLPNG</sequence>
<feature type="region of interest" description="Disordered" evidence="1">
    <location>
        <begin position="131"/>
        <end position="151"/>
    </location>
</feature>
<comment type="caution">
    <text evidence="2">The sequence shown here is derived from an EMBL/GenBank/DDBJ whole genome shotgun (WGS) entry which is preliminary data.</text>
</comment>
<dbReference type="AlphaFoldDB" id="A0A501XNQ7"/>
<reference evidence="2 3" key="1">
    <citation type="submission" date="2019-06" db="EMBL/GenBank/DDBJ databases">
        <authorList>
            <person name="Lee I."/>
            <person name="Jang G.I."/>
            <person name="Hwang C.Y."/>
        </authorList>
    </citation>
    <scope>NUCLEOTIDE SEQUENCE [LARGE SCALE GENOMIC DNA]</scope>
    <source>
        <strain evidence="2 3">PAMC 28131</strain>
    </source>
</reference>
<accession>A0A501XNQ7</accession>
<feature type="region of interest" description="Disordered" evidence="1">
    <location>
        <begin position="1"/>
        <end position="41"/>
    </location>
</feature>
<dbReference type="RefSeq" id="WP_140927846.1">
    <property type="nucleotide sequence ID" value="NZ_VFSU01000021.1"/>
</dbReference>
<feature type="compositionally biased region" description="Low complexity" evidence="1">
    <location>
        <begin position="133"/>
        <end position="145"/>
    </location>
</feature>
<keyword evidence="3" id="KW-1185">Reference proteome</keyword>
<proteinExistence type="predicted"/>
<dbReference type="Proteomes" id="UP000319897">
    <property type="component" value="Unassembled WGS sequence"/>
</dbReference>
<gene>
    <name evidence="2" type="ORF">FJQ54_07765</name>
</gene>
<protein>
    <submittedName>
        <fullName evidence="2">Uncharacterized protein</fullName>
    </submittedName>
</protein>
<organism evidence="2 3">
    <name type="scientific">Sandaracinobacter neustonicus</name>
    <dbReference type="NCBI Taxonomy" id="1715348"/>
    <lineage>
        <taxon>Bacteria</taxon>
        <taxon>Pseudomonadati</taxon>
        <taxon>Pseudomonadota</taxon>
        <taxon>Alphaproteobacteria</taxon>
        <taxon>Sphingomonadales</taxon>
        <taxon>Sphingosinicellaceae</taxon>
        <taxon>Sandaracinobacter</taxon>
    </lineage>
</organism>
<name>A0A501XNQ7_9SPHN</name>
<evidence type="ECO:0000313" key="3">
    <source>
        <dbReference type="Proteomes" id="UP000319897"/>
    </source>
</evidence>
<evidence type="ECO:0000256" key="1">
    <source>
        <dbReference type="SAM" id="MobiDB-lite"/>
    </source>
</evidence>
<evidence type="ECO:0000313" key="2">
    <source>
        <dbReference type="EMBL" id="TPE61787.1"/>
    </source>
</evidence>
<dbReference type="EMBL" id="VFSU01000021">
    <property type="protein sequence ID" value="TPE61787.1"/>
    <property type="molecule type" value="Genomic_DNA"/>
</dbReference>